<dbReference type="Gene3D" id="3.30.40.10">
    <property type="entry name" value="Zinc/RING finger domain, C3HC4 (zinc finger)"/>
    <property type="match status" value="2"/>
</dbReference>
<evidence type="ECO:0000256" key="18">
    <source>
        <dbReference type="SAM" id="MobiDB-lite"/>
    </source>
</evidence>
<dbReference type="EMBL" id="ML996688">
    <property type="protein sequence ID" value="KAF2404246.1"/>
    <property type="molecule type" value="Genomic_DNA"/>
</dbReference>
<dbReference type="EC" id="2.3.2.27" evidence="6"/>
<dbReference type="Pfam" id="PF13639">
    <property type="entry name" value="zf-RING_2"/>
    <property type="match status" value="1"/>
</dbReference>
<keyword evidence="12" id="KW-0833">Ubl conjugation pathway</keyword>
<evidence type="ECO:0000256" key="9">
    <source>
        <dbReference type="ARBA" id="ARBA00022723"/>
    </source>
</evidence>
<gene>
    <name evidence="21" type="ORF">EJ06DRAFT_193883</name>
</gene>
<dbReference type="InterPro" id="IPR013083">
    <property type="entry name" value="Znf_RING/FYVE/PHD"/>
</dbReference>
<sequence>MALQLGRLGRTFPDPQEDGATAAQGEAQNSTTSTDYRRAADRKRRMTAPETPPRRYGHAPPQTGSSSGQSQGPVGLVAASTTNAGSSADNPIDLMSSPLQISNLPSRPQPAPRQRGHPHPFVRRPTMPHPLPQPSVGGSDIVLPSWQPDAAVSSCPVCKTAFSFWYRKHHCRKCGRVVCAHCSPHRITIPSQFIVRPPSVIDLTDDHEEMPAFRNHWGGEEVRVCNPCVPDPNMSPPPQRPSDRIPSHNCRLPTATTEDGAGIPSILGRPRNSTGPLVPPPPLLAPYRGHRSTSSDISHLYPGHIRPTARDAFRYPPGSFPNQPGLSGHWPPSTPPPHPAGPSSGMYPPRNSSSNAQQFAQHYRSLITPQEPPRAPPPPRRQIAEEDECPICGSELPPKGPDGSDVDREAHIDDCIRSHSYGSTTSRASPDADRTGSPGLSTSSGVLAGSPHGQASAGGSPRPGGLRPRRMTGGRMLLYRATEKDCVGENGENQECIICFEEFEEGDEMGRLECLCKFHKSCIRQWWDTKGMGSCPTHQLHD</sequence>
<keyword evidence="14" id="KW-0472">Membrane</keyword>
<dbReference type="Proteomes" id="UP000799640">
    <property type="component" value="Unassembled WGS sequence"/>
</dbReference>
<dbReference type="CDD" id="cd15737">
    <property type="entry name" value="FYVE2_Vac1p_like"/>
    <property type="match status" value="1"/>
</dbReference>
<reference evidence="21" key="1">
    <citation type="journal article" date="2020" name="Stud. Mycol.">
        <title>101 Dothideomycetes genomes: a test case for predicting lifestyles and emergence of pathogens.</title>
        <authorList>
            <person name="Haridas S."/>
            <person name="Albert R."/>
            <person name="Binder M."/>
            <person name="Bloem J."/>
            <person name="Labutti K."/>
            <person name="Salamov A."/>
            <person name="Andreopoulos B."/>
            <person name="Baker S."/>
            <person name="Barry K."/>
            <person name="Bills G."/>
            <person name="Bluhm B."/>
            <person name="Cannon C."/>
            <person name="Castanera R."/>
            <person name="Culley D."/>
            <person name="Daum C."/>
            <person name="Ezra D."/>
            <person name="Gonzalez J."/>
            <person name="Henrissat B."/>
            <person name="Kuo A."/>
            <person name="Liang C."/>
            <person name="Lipzen A."/>
            <person name="Lutzoni F."/>
            <person name="Magnuson J."/>
            <person name="Mondo S."/>
            <person name="Nolan M."/>
            <person name="Ohm R."/>
            <person name="Pangilinan J."/>
            <person name="Park H.-J."/>
            <person name="Ramirez L."/>
            <person name="Alfaro M."/>
            <person name="Sun H."/>
            <person name="Tritt A."/>
            <person name="Yoshinaga Y."/>
            <person name="Zwiers L.-H."/>
            <person name="Turgeon B."/>
            <person name="Goodwin S."/>
            <person name="Spatafora J."/>
            <person name="Crous P."/>
            <person name="Grigoriev I."/>
        </authorList>
    </citation>
    <scope>NUCLEOTIDE SEQUENCE</scope>
    <source>
        <strain evidence="21">CBS 262.69</strain>
    </source>
</reference>
<evidence type="ECO:0000256" key="7">
    <source>
        <dbReference type="ARBA" id="ARBA00022679"/>
    </source>
</evidence>
<organism evidence="21 22">
    <name type="scientific">Trichodelitschia bisporula</name>
    <dbReference type="NCBI Taxonomy" id="703511"/>
    <lineage>
        <taxon>Eukaryota</taxon>
        <taxon>Fungi</taxon>
        <taxon>Dikarya</taxon>
        <taxon>Ascomycota</taxon>
        <taxon>Pezizomycotina</taxon>
        <taxon>Dothideomycetes</taxon>
        <taxon>Dothideomycetes incertae sedis</taxon>
        <taxon>Phaeotrichales</taxon>
        <taxon>Phaeotrichaceae</taxon>
        <taxon>Trichodelitschia</taxon>
    </lineage>
</organism>
<name>A0A6G1I7Z8_9PEZI</name>
<evidence type="ECO:0000256" key="11">
    <source>
        <dbReference type="ARBA" id="ARBA00022771"/>
    </source>
</evidence>
<dbReference type="Pfam" id="PF01363">
    <property type="entry name" value="FYVE"/>
    <property type="match status" value="1"/>
</dbReference>
<keyword evidence="16" id="KW-0449">Lipoprotein</keyword>
<feature type="region of interest" description="Disordered" evidence="18">
    <location>
        <begin position="255"/>
        <end position="280"/>
    </location>
</feature>
<feature type="compositionally biased region" description="Polar residues" evidence="18">
    <location>
        <begin position="97"/>
        <end position="106"/>
    </location>
</feature>
<evidence type="ECO:0000256" key="3">
    <source>
        <dbReference type="ARBA" id="ARBA00004177"/>
    </source>
</evidence>
<feature type="domain" description="RING-type" evidence="19">
    <location>
        <begin position="496"/>
        <end position="539"/>
    </location>
</feature>
<evidence type="ECO:0000259" key="19">
    <source>
        <dbReference type="PROSITE" id="PS50089"/>
    </source>
</evidence>
<feature type="compositionally biased region" description="Low complexity" evidence="18">
    <location>
        <begin position="60"/>
        <end position="73"/>
    </location>
</feature>
<protein>
    <recommendedName>
        <fullName evidence="6">RING-type E3 ubiquitin transferase</fullName>
        <ecNumber evidence="6">2.3.2.27</ecNumber>
    </recommendedName>
</protein>
<feature type="region of interest" description="Disordered" evidence="18">
    <location>
        <begin position="1"/>
        <end position="120"/>
    </location>
</feature>
<feature type="region of interest" description="Disordered" evidence="18">
    <location>
        <begin position="230"/>
        <end position="249"/>
    </location>
</feature>
<dbReference type="OrthoDB" id="660555at2759"/>
<feature type="domain" description="FYVE-type" evidence="20">
    <location>
        <begin position="149"/>
        <end position="233"/>
    </location>
</feature>
<evidence type="ECO:0000313" key="21">
    <source>
        <dbReference type="EMBL" id="KAF2404246.1"/>
    </source>
</evidence>
<evidence type="ECO:0000256" key="2">
    <source>
        <dbReference type="ARBA" id="ARBA00004170"/>
    </source>
</evidence>
<dbReference type="PANTHER" id="PTHR46661">
    <property type="entry name" value="E3 UBIQUITIN-PROTEIN LIGASE ZNRF1-LIKE PROTEIN"/>
    <property type="match status" value="1"/>
</dbReference>
<accession>A0A6G1I7Z8</accession>
<dbReference type="PROSITE" id="PS50089">
    <property type="entry name" value="ZF_RING_2"/>
    <property type="match status" value="1"/>
</dbReference>
<evidence type="ECO:0000313" key="22">
    <source>
        <dbReference type="Proteomes" id="UP000799640"/>
    </source>
</evidence>
<evidence type="ECO:0000256" key="16">
    <source>
        <dbReference type="ARBA" id="ARBA00023288"/>
    </source>
</evidence>
<dbReference type="GO" id="GO:0070936">
    <property type="term" value="P:protein K48-linked ubiquitination"/>
    <property type="evidence" value="ECO:0007669"/>
    <property type="project" value="TreeGrafter"/>
</dbReference>
<evidence type="ECO:0000256" key="1">
    <source>
        <dbReference type="ARBA" id="ARBA00000900"/>
    </source>
</evidence>
<keyword evidence="11 17" id="KW-0863">Zinc-finger</keyword>
<feature type="region of interest" description="Disordered" evidence="18">
    <location>
        <begin position="417"/>
        <end position="471"/>
    </location>
</feature>
<evidence type="ECO:0000256" key="15">
    <source>
        <dbReference type="ARBA" id="ARBA00023228"/>
    </source>
</evidence>
<keyword evidence="9" id="KW-0479">Metal-binding</keyword>
<comment type="pathway">
    <text evidence="5">Protein modification; protein ubiquitination.</text>
</comment>
<keyword evidence="13" id="KW-0862">Zinc</keyword>
<dbReference type="CDD" id="cd16489">
    <property type="entry name" value="mRING-CH-C4HC2H_ZNRF"/>
    <property type="match status" value="1"/>
</dbReference>
<keyword evidence="15" id="KW-0458">Lysosome</keyword>
<dbReference type="InterPro" id="IPR051878">
    <property type="entry name" value="ZNRF_ubiq-protein_ligase"/>
</dbReference>
<dbReference type="SMART" id="SM00184">
    <property type="entry name" value="RING"/>
    <property type="match status" value="1"/>
</dbReference>
<feature type="compositionally biased region" description="Pro residues" evidence="18">
    <location>
        <begin position="230"/>
        <end position="240"/>
    </location>
</feature>
<evidence type="ECO:0000256" key="8">
    <source>
        <dbReference type="ARBA" id="ARBA00022707"/>
    </source>
</evidence>
<evidence type="ECO:0000256" key="13">
    <source>
        <dbReference type="ARBA" id="ARBA00022833"/>
    </source>
</evidence>
<dbReference type="AlphaFoldDB" id="A0A6G1I7Z8"/>
<dbReference type="PROSITE" id="PS50178">
    <property type="entry name" value="ZF_FYVE"/>
    <property type="match status" value="1"/>
</dbReference>
<evidence type="ECO:0000256" key="14">
    <source>
        <dbReference type="ARBA" id="ARBA00023136"/>
    </source>
</evidence>
<keyword evidence="10" id="KW-0967">Endosome</keyword>
<dbReference type="GO" id="GO:0005768">
    <property type="term" value="C:endosome"/>
    <property type="evidence" value="ECO:0007669"/>
    <property type="project" value="UniProtKB-SubCell"/>
</dbReference>
<dbReference type="PANTHER" id="PTHR46661:SF4">
    <property type="entry name" value="RING-TYPE DOMAIN-CONTAINING PROTEIN"/>
    <property type="match status" value="1"/>
</dbReference>
<feature type="compositionally biased region" description="Polar residues" evidence="18">
    <location>
        <begin position="79"/>
        <end position="89"/>
    </location>
</feature>
<proteinExistence type="predicted"/>
<evidence type="ECO:0000256" key="10">
    <source>
        <dbReference type="ARBA" id="ARBA00022753"/>
    </source>
</evidence>
<dbReference type="SMART" id="SM00064">
    <property type="entry name" value="FYVE"/>
    <property type="match status" value="1"/>
</dbReference>
<dbReference type="GO" id="GO:0043161">
    <property type="term" value="P:proteasome-mediated ubiquitin-dependent protein catabolic process"/>
    <property type="evidence" value="ECO:0007669"/>
    <property type="project" value="TreeGrafter"/>
</dbReference>
<dbReference type="SUPFAM" id="SSF57903">
    <property type="entry name" value="FYVE/PHD zinc finger"/>
    <property type="match status" value="1"/>
</dbReference>
<evidence type="ECO:0000256" key="6">
    <source>
        <dbReference type="ARBA" id="ARBA00012483"/>
    </source>
</evidence>
<dbReference type="GO" id="GO:0016020">
    <property type="term" value="C:membrane"/>
    <property type="evidence" value="ECO:0007669"/>
    <property type="project" value="UniProtKB-SubCell"/>
</dbReference>
<evidence type="ECO:0000256" key="4">
    <source>
        <dbReference type="ARBA" id="ARBA00004371"/>
    </source>
</evidence>
<dbReference type="InterPro" id="IPR001841">
    <property type="entry name" value="Znf_RING"/>
</dbReference>
<evidence type="ECO:0000256" key="12">
    <source>
        <dbReference type="ARBA" id="ARBA00022786"/>
    </source>
</evidence>
<dbReference type="InterPro" id="IPR017455">
    <property type="entry name" value="Znf_FYVE-rel"/>
</dbReference>
<evidence type="ECO:0000259" key="20">
    <source>
        <dbReference type="PROSITE" id="PS50178"/>
    </source>
</evidence>
<dbReference type="GO" id="GO:0008270">
    <property type="term" value="F:zinc ion binding"/>
    <property type="evidence" value="ECO:0007669"/>
    <property type="project" value="UniProtKB-KW"/>
</dbReference>
<dbReference type="InterPro" id="IPR011011">
    <property type="entry name" value="Znf_FYVE_PHD"/>
</dbReference>
<dbReference type="SUPFAM" id="SSF57850">
    <property type="entry name" value="RING/U-box"/>
    <property type="match status" value="1"/>
</dbReference>
<dbReference type="GO" id="GO:0061630">
    <property type="term" value="F:ubiquitin protein ligase activity"/>
    <property type="evidence" value="ECO:0007669"/>
    <property type="project" value="UniProtKB-EC"/>
</dbReference>
<keyword evidence="22" id="KW-1185">Reference proteome</keyword>
<evidence type="ECO:0000256" key="5">
    <source>
        <dbReference type="ARBA" id="ARBA00004906"/>
    </source>
</evidence>
<keyword evidence="7" id="KW-0808">Transferase</keyword>
<comment type="catalytic activity">
    <reaction evidence="1">
        <text>S-ubiquitinyl-[E2 ubiquitin-conjugating enzyme]-L-cysteine + [acceptor protein]-L-lysine = [E2 ubiquitin-conjugating enzyme]-L-cysteine + N(6)-ubiquitinyl-[acceptor protein]-L-lysine.</text>
        <dbReference type="EC" id="2.3.2.27"/>
    </reaction>
</comment>
<evidence type="ECO:0000256" key="17">
    <source>
        <dbReference type="PROSITE-ProRule" id="PRU00175"/>
    </source>
</evidence>
<dbReference type="InterPro" id="IPR000306">
    <property type="entry name" value="Znf_FYVE"/>
</dbReference>
<keyword evidence="8" id="KW-0519">Myristate</keyword>
<comment type="subcellular location">
    <subcellularLocation>
        <location evidence="3">Endosome</location>
    </subcellularLocation>
    <subcellularLocation>
        <location evidence="4">Lysosome</location>
    </subcellularLocation>
    <subcellularLocation>
        <location evidence="2">Membrane</location>
        <topology evidence="2">Peripheral membrane protein</topology>
    </subcellularLocation>
</comment>
<feature type="region of interest" description="Disordered" evidence="18">
    <location>
        <begin position="308"/>
        <end position="358"/>
    </location>
</feature>